<evidence type="ECO:0000313" key="2">
    <source>
        <dbReference type="EMBL" id="TIB76701.1"/>
    </source>
</evidence>
<dbReference type="Proteomes" id="UP000310685">
    <property type="component" value="Unassembled WGS sequence"/>
</dbReference>
<feature type="domain" description="Secreted protein CSS2 C-terminal" evidence="1">
    <location>
        <begin position="158"/>
        <end position="216"/>
    </location>
</feature>
<dbReference type="AlphaFoldDB" id="A0A4T0M251"/>
<proteinExistence type="predicted"/>
<comment type="caution">
    <text evidence="2">The sequence shown here is derived from an EMBL/GenBank/DDBJ whole genome shotgun (WGS) entry which is preliminary data.</text>
</comment>
<sequence>MGIVSGYKGIVKQTGSQAVQFHYSNASGVVNNITRKDGDDDLVLTINTAQLNDYTGPPVADQDLDYVDAETGKLIISKDDHGTHAKRLGLNGCCSSEDWWWTKRDTTFGSQKTRNFEWPLSADATAIAFGPVVIDMAKWFFTHANGWFTSCATETLTYAAEDTGATLYLINGGGCTTTATRDTIHDGLMDAQNKIKKACFTLTHGGNWEAHVSMSLTKLPASKIDCNARPWYACKSNEDGKPYCSVLGNIHDEL</sequence>
<name>A0A4T0M251_9BASI</name>
<reference evidence="2 3" key="1">
    <citation type="submission" date="2019-03" db="EMBL/GenBank/DDBJ databases">
        <title>Sequencing 25 genomes of Wallemia mellicola.</title>
        <authorList>
            <person name="Gostincar C."/>
        </authorList>
    </citation>
    <scope>NUCLEOTIDE SEQUENCE [LARGE SCALE GENOMIC DNA]</scope>
    <source>
        <strain evidence="2 3">EXF-6152</strain>
    </source>
</reference>
<protein>
    <recommendedName>
        <fullName evidence="1">Secreted protein CSS2 C-terminal domain-containing protein</fullName>
    </recommendedName>
</protein>
<dbReference type="Pfam" id="PF20521">
    <property type="entry name" value="DUF6736"/>
    <property type="match status" value="1"/>
</dbReference>
<gene>
    <name evidence="2" type="ORF">E3Q22_03411</name>
</gene>
<evidence type="ECO:0000313" key="3">
    <source>
        <dbReference type="Proteomes" id="UP000310685"/>
    </source>
</evidence>
<evidence type="ECO:0000259" key="1">
    <source>
        <dbReference type="Pfam" id="PF20521"/>
    </source>
</evidence>
<accession>A0A4T0M251</accession>
<organism evidence="2 3">
    <name type="scientific">Wallemia mellicola</name>
    <dbReference type="NCBI Taxonomy" id="1708541"/>
    <lineage>
        <taxon>Eukaryota</taxon>
        <taxon>Fungi</taxon>
        <taxon>Dikarya</taxon>
        <taxon>Basidiomycota</taxon>
        <taxon>Wallemiomycotina</taxon>
        <taxon>Wallemiomycetes</taxon>
        <taxon>Wallemiales</taxon>
        <taxon>Wallemiaceae</taxon>
        <taxon>Wallemia</taxon>
    </lineage>
</organism>
<dbReference type="EMBL" id="SPRC01000042">
    <property type="protein sequence ID" value="TIB76701.1"/>
    <property type="molecule type" value="Genomic_DNA"/>
</dbReference>
<dbReference type="InterPro" id="IPR046624">
    <property type="entry name" value="CSS2_C"/>
</dbReference>